<evidence type="ECO:0000313" key="7">
    <source>
        <dbReference type="Proteomes" id="UP000225706"/>
    </source>
</evidence>
<dbReference type="Gene3D" id="3.80.10.10">
    <property type="entry name" value="Ribonuclease Inhibitor"/>
    <property type="match status" value="4"/>
</dbReference>
<dbReference type="Gene3D" id="3.40.50.300">
    <property type="entry name" value="P-loop containing nucleotide triphosphate hydrolases"/>
    <property type="match status" value="1"/>
</dbReference>
<feature type="coiled-coil region" evidence="3">
    <location>
        <begin position="228"/>
        <end position="255"/>
    </location>
</feature>
<feature type="domain" description="NACHT" evidence="5">
    <location>
        <begin position="338"/>
        <end position="458"/>
    </location>
</feature>
<dbReference type="Pfam" id="PF13516">
    <property type="entry name" value="LRR_6"/>
    <property type="match status" value="7"/>
</dbReference>
<dbReference type="InterPro" id="IPR032675">
    <property type="entry name" value="LRR_dom_sf"/>
</dbReference>
<evidence type="ECO:0000259" key="5">
    <source>
        <dbReference type="PROSITE" id="PS50837"/>
    </source>
</evidence>
<reference evidence="7" key="1">
    <citation type="journal article" date="2017" name="bioRxiv">
        <title>Comparative analysis of the genomes of Stylophora pistillata and Acropora digitifera provides evidence for extensive differences between species of corals.</title>
        <authorList>
            <person name="Voolstra C.R."/>
            <person name="Li Y."/>
            <person name="Liew Y.J."/>
            <person name="Baumgarten S."/>
            <person name="Zoccola D."/>
            <person name="Flot J.-F."/>
            <person name="Tambutte S."/>
            <person name="Allemand D."/>
            <person name="Aranda M."/>
        </authorList>
    </citation>
    <scope>NUCLEOTIDE SEQUENCE [LARGE SCALE GENOMIC DNA]</scope>
</reference>
<organism evidence="6 7">
    <name type="scientific">Stylophora pistillata</name>
    <name type="common">Smooth cauliflower coral</name>
    <dbReference type="NCBI Taxonomy" id="50429"/>
    <lineage>
        <taxon>Eukaryota</taxon>
        <taxon>Metazoa</taxon>
        <taxon>Cnidaria</taxon>
        <taxon>Anthozoa</taxon>
        <taxon>Hexacorallia</taxon>
        <taxon>Scleractinia</taxon>
        <taxon>Astrocoeniina</taxon>
        <taxon>Pocilloporidae</taxon>
        <taxon>Stylophora</taxon>
    </lineage>
</organism>
<dbReference type="GO" id="GO:0005524">
    <property type="term" value="F:ATP binding"/>
    <property type="evidence" value="ECO:0007669"/>
    <property type="project" value="UniProtKB-KW"/>
</dbReference>
<keyword evidence="4" id="KW-0732">Signal</keyword>
<dbReference type="OrthoDB" id="120976at2759"/>
<accession>A0A2B4RIV2</accession>
<protein>
    <submittedName>
        <fullName evidence="6">Protein NLRC3</fullName>
    </submittedName>
</protein>
<dbReference type="PROSITE" id="PS50837">
    <property type="entry name" value="NACHT"/>
    <property type="match status" value="1"/>
</dbReference>
<evidence type="ECO:0000256" key="3">
    <source>
        <dbReference type="SAM" id="Coils"/>
    </source>
</evidence>
<dbReference type="Pfam" id="PF05729">
    <property type="entry name" value="NACHT"/>
    <property type="match status" value="1"/>
</dbReference>
<comment type="caution">
    <text evidence="6">The sequence shown here is derived from an EMBL/GenBank/DDBJ whole genome shotgun (WGS) entry which is preliminary data.</text>
</comment>
<dbReference type="EMBL" id="LSMT01000495">
    <property type="protein sequence ID" value="PFX17116.1"/>
    <property type="molecule type" value="Genomic_DNA"/>
</dbReference>
<dbReference type="InterPro" id="IPR007111">
    <property type="entry name" value="NACHT_NTPase"/>
</dbReference>
<dbReference type="Proteomes" id="UP000225706">
    <property type="component" value="Unassembled WGS sequence"/>
</dbReference>
<gene>
    <name evidence="6" type="primary">Nlrc3</name>
    <name evidence="6" type="ORF">AWC38_SpisGene18569</name>
</gene>
<dbReference type="PROSITE" id="PS51257">
    <property type="entry name" value="PROKAR_LIPOPROTEIN"/>
    <property type="match status" value="1"/>
</dbReference>
<evidence type="ECO:0000256" key="2">
    <source>
        <dbReference type="ARBA" id="ARBA00022840"/>
    </source>
</evidence>
<dbReference type="Pfam" id="PF18738">
    <property type="entry name" value="HEPN_DZIP3"/>
    <property type="match status" value="1"/>
</dbReference>
<keyword evidence="2" id="KW-0067">ATP-binding</keyword>
<evidence type="ECO:0000313" key="6">
    <source>
        <dbReference type="EMBL" id="PFX17116.1"/>
    </source>
</evidence>
<dbReference type="SUPFAM" id="SSF52540">
    <property type="entry name" value="P-loop containing nucleoside triphosphate hydrolases"/>
    <property type="match status" value="1"/>
</dbReference>
<dbReference type="InterPro" id="IPR001611">
    <property type="entry name" value="Leu-rich_rpt"/>
</dbReference>
<evidence type="ECO:0000256" key="1">
    <source>
        <dbReference type="ARBA" id="ARBA00022741"/>
    </source>
</evidence>
<keyword evidence="7" id="KW-1185">Reference proteome</keyword>
<feature type="chain" id="PRO_5013016029" evidence="4">
    <location>
        <begin position="22"/>
        <end position="1174"/>
    </location>
</feature>
<evidence type="ECO:0000256" key="4">
    <source>
        <dbReference type="SAM" id="SignalP"/>
    </source>
</evidence>
<keyword evidence="3" id="KW-0175">Coiled coil</keyword>
<keyword evidence="1" id="KW-0547">Nucleotide-binding</keyword>
<dbReference type="PANTHER" id="PTHR46844:SF1">
    <property type="entry name" value="SLR5058 PROTEIN"/>
    <property type="match status" value="1"/>
</dbReference>
<sequence length="1174" mass="130114">MTSRISLIIALRTWPLHLTAAIVSCNFLCLRRSQEGFMAASGTSASFSSTKETTNYARLCRLLVGVGSEVIRVTFDKIHPPASLHTILTTYHSKLQALRKKVLNATQWGKLYPAIRTSVSSRDFDITLLTILLRNICGLTPPATGWDALPSETDVSTEANIARVKYFRNTVYGHADQASVDDATFNVYWKEIRDALVSLGGTKYEAAIDDLKNECMDPEIADHFEELLKQWKKDEDNIKDVLEEINRKLEKLTTSTSTSQPKEYEETNDLIETIRKLYNTREGRLSPFPWCEEFNFDLNDIFTKPTIVTRDKAGRSVAEQIDSTTGVFKPRKDRSKPRTVLIEGEPGMGKTTYCQKVAYDWANGLETEESFPTIELLLFLRCCDMSGSIWEAIDDQLLPKDIEADAKEKFFKFIRANQSQVLLVLDGLDEAPSNLLKMFIDLVQGRELPKCHIILTSRQEGGVTVSKYCDSLLHITGFSTEHARSFITRYFDGREALGQRLLSEIERKKELLELTMHPLTTALLCLLGEDYRGTLPSSKTELYLEIASCVFRRFRRKKGLSDVEGNLIDFYKDDVKRLGRLAFKGLIEDQLYLQGKELGGSASEIPVFEFLSVHTNRSKRRPCLDYAFIHKSFQDFFAGFFLANQILSGVITPEVLFPKDGSYLKFELAHFFAFGIISLKSEERATYFMNTIVANINQSNDFLASYLSYFALKCIRDCFVTSSILSSQLLLLFGTKLQRQNIAIFDGRCDIPLLAEALRVNTTLKEFSTPLPLYFPRDTCAVSLARTLQVNQTLEQLHLLNNFTSAVGVQQLVDVLMVNSTLHSLSLAGNALQDDSAGILAEYLRANKTLVCLNLGVNGITDRGATFLAESLRQNTTLKYLILGGNLSFGNPGVLSLCETLRINNTLAELNLSGSGIDDVGINLLLTTVRDRTTLTGLNLSYMKMITKKSIRSVAEFLRVDSSLVSLYFQGNKVSVGGTRLIAESLKVNKTLKILELSRNNIRAPGAHFLSEALKANTALVFLGLSQNALRARGAQLISDGLGVNSSLTELDLSANGIGPEGVQSIAQALKINKGLIGLNLSSNAIGDSGAKTLCQALKGNQTLATLLIAENGIEPSGAKALSEVRKTNSTLHQLYLGGNNIGESGFQALSEAGFQVFLPSQISCCTIELTLSQ</sequence>
<dbReference type="InterPro" id="IPR041249">
    <property type="entry name" value="HEPN_DZIP3"/>
</dbReference>
<dbReference type="InterPro" id="IPR027417">
    <property type="entry name" value="P-loop_NTPase"/>
</dbReference>
<feature type="signal peptide" evidence="4">
    <location>
        <begin position="1"/>
        <end position="21"/>
    </location>
</feature>
<name>A0A2B4RIV2_STYPI</name>
<dbReference type="PANTHER" id="PTHR46844">
    <property type="entry name" value="SLR5058 PROTEIN"/>
    <property type="match status" value="1"/>
</dbReference>
<dbReference type="AlphaFoldDB" id="A0A2B4RIV2"/>
<dbReference type="SMART" id="SM00368">
    <property type="entry name" value="LRR_RI"/>
    <property type="match status" value="12"/>
</dbReference>
<dbReference type="SUPFAM" id="SSF52047">
    <property type="entry name" value="RNI-like"/>
    <property type="match status" value="2"/>
</dbReference>
<proteinExistence type="predicted"/>